<dbReference type="PRINTS" id="PR00326">
    <property type="entry name" value="GTP1OBG"/>
</dbReference>
<comment type="caution">
    <text evidence="11">The sequence shown here is derived from an EMBL/GenBank/DDBJ whole genome shotgun (WGS) entry which is preliminary data.</text>
</comment>
<dbReference type="SUPFAM" id="SSF52540">
    <property type="entry name" value="P-loop containing nucleoside triphosphate hydrolases"/>
    <property type="match status" value="1"/>
</dbReference>
<dbReference type="InterPro" id="IPR009019">
    <property type="entry name" value="KH_sf_prok-type"/>
</dbReference>
<comment type="subcellular location">
    <subcellularLocation>
        <location evidence="6">Cytoplasm</location>
    </subcellularLocation>
    <subcellularLocation>
        <location evidence="6">Cell membrane</location>
        <topology evidence="6">Peripheral membrane protein</topology>
    </subcellularLocation>
</comment>
<dbReference type="HAMAP" id="MF_00367">
    <property type="entry name" value="GTPase_Era"/>
    <property type="match status" value="1"/>
</dbReference>
<proteinExistence type="inferred from homology"/>
<dbReference type="Gene3D" id="3.30.300.20">
    <property type="match status" value="1"/>
</dbReference>
<feature type="domain" description="KH type-2" evidence="9">
    <location>
        <begin position="207"/>
        <end position="292"/>
    </location>
</feature>
<dbReference type="Pfam" id="PF01926">
    <property type="entry name" value="MMR_HSR1"/>
    <property type="match status" value="1"/>
</dbReference>
<comment type="caution">
    <text evidence="6">Lacks conserved residue(s) required for the propagation of feature annotation.</text>
</comment>
<feature type="binding site" evidence="6">
    <location>
        <begin position="137"/>
        <end position="140"/>
    </location>
    <ligand>
        <name>GTP</name>
        <dbReference type="ChEBI" id="CHEBI:37565"/>
    </ligand>
</feature>
<dbReference type="InterPro" id="IPR030388">
    <property type="entry name" value="G_ERA_dom"/>
</dbReference>
<dbReference type="InterPro" id="IPR004044">
    <property type="entry name" value="KH_dom_type_2"/>
</dbReference>
<dbReference type="PANTHER" id="PTHR42698:SF1">
    <property type="entry name" value="GTPASE ERA, MITOCHONDRIAL"/>
    <property type="match status" value="1"/>
</dbReference>
<evidence type="ECO:0000256" key="1">
    <source>
        <dbReference type="ARBA" id="ARBA00007921"/>
    </source>
</evidence>
<gene>
    <name evidence="6" type="primary">era</name>
    <name evidence="11" type="ORF">UY81_C0017G0002</name>
</gene>
<evidence type="ECO:0000313" key="12">
    <source>
        <dbReference type="Proteomes" id="UP000034290"/>
    </source>
</evidence>
<keyword evidence="3 6" id="KW-0547">Nucleotide-binding</keyword>
<accession>A0A0G1XZU9</accession>
<evidence type="ECO:0000256" key="8">
    <source>
        <dbReference type="RuleBase" id="RU003761"/>
    </source>
</evidence>
<dbReference type="NCBIfam" id="TIGR00231">
    <property type="entry name" value="small_GTP"/>
    <property type="match status" value="1"/>
</dbReference>
<evidence type="ECO:0000256" key="4">
    <source>
        <dbReference type="ARBA" id="ARBA00022884"/>
    </source>
</evidence>
<dbReference type="PATRIC" id="fig|1618650.3.peg.224"/>
<dbReference type="GO" id="GO:0005829">
    <property type="term" value="C:cytosol"/>
    <property type="evidence" value="ECO:0007669"/>
    <property type="project" value="TreeGrafter"/>
</dbReference>
<feature type="region of interest" description="G3" evidence="7">
    <location>
        <begin position="74"/>
        <end position="77"/>
    </location>
</feature>
<dbReference type="NCBIfam" id="NF000908">
    <property type="entry name" value="PRK00089.1"/>
    <property type="match status" value="1"/>
</dbReference>
<evidence type="ECO:0000256" key="7">
    <source>
        <dbReference type="PROSITE-ProRule" id="PRU01050"/>
    </source>
</evidence>
<organism evidence="11 12">
    <name type="scientific">Candidatus Giovannonibacteria bacterium GW2011_GWA2_53_7</name>
    <dbReference type="NCBI Taxonomy" id="1618650"/>
    <lineage>
        <taxon>Bacteria</taxon>
        <taxon>Candidatus Giovannoniibacteriota</taxon>
    </lineage>
</organism>
<keyword evidence="6" id="KW-0699">rRNA-binding</keyword>
<dbReference type="GO" id="GO:0000028">
    <property type="term" value="P:ribosomal small subunit assembly"/>
    <property type="evidence" value="ECO:0007669"/>
    <property type="project" value="TreeGrafter"/>
</dbReference>
<keyword evidence="6" id="KW-1003">Cell membrane</keyword>
<keyword evidence="4 6" id="KW-0694">RNA-binding</keyword>
<feature type="region of interest" description="G4" evidence="7">
    <location>
        <begin position="137"/>
        <end position="140"/>
    </location>
</feature>
<keyword evidence="6" id="KW-0472">Membrane</keyword>
<feature type="domain" description="Era-type G" evidence="10">
    <location>
        <begin position="19"/>
        <end position="184"/>
    </location>
</feature>
<dbReference type="InterPro" id="IPR015946">
    <property type="entry name" value="KH_dom-like_a/b"/>
</dbReference>
<dbReference type="InterPro" id="IPR027417">
    <property type="entry name" value="P-loop_NTPase"/>
</dbReference>
<feature type="region of interest" description="G1" evidence="7">
    <location>
        <begin position="27"/>
        <end position="34"/>
    </location>
</feature>
<evidence type="ECO:0000259" key="10">
    <source>
        <dbReference type="PROSITE" id="PS51713"/>
    </source>
</evidence>
<dbReference type="AlphaFoldDB" id="A0A0G1XZU9"/>
<evidence type="ECO:0000259" key="9">
    <source>
        <dbReference type="PROSITE" id="PS50823"/>
    </source>
</evidence>
<keyword evidence="5 6" id="KW-0342">GTP-binding</keyword>
<reference evidence="11 12" key="1">
    <citation type="journal article" date="2015" name="Nature">
        <title>rRNA introns, odd ribosomes, and small enigmatic genomes across a large radiation of phyla.</title>
        <authorList>
            <person name="Brown C.T."/>
            <person name="Hug L.A."/>
            <person name="Thomas B.C."/>
            <person name="Sharon I."/>
            <person name="Castelle C.J."/>
            <person name="Singh A."/>
            <person name="Wilkins M.J."/>
            <person name="Williams K.H."/>
            <person name="Banfield J.F."/>
        </authorList>
    </citation>
    <scope>NUCLEOTIDE SEQUENCE [LARGE SCALE GENOMIC DNA]</scope>
</reference>
<dbReference type="PROSITE" id="PS50823">
    <property type="entry name" value="KH_TYPE_2"/>
    <property type="match status" value="1"/>
</dbReference>
<evidence type="ECO:0000256" key="5">
    <source>
        <dbReference type="ARBA" id="ARBA00023134"/>
    </source>
</evidence>
<evidence type="ECO:0000256" key="3">
    <source>
        <dbReference type="ARBA" id="ARBA00022741"/>
    </source>
</evidence>
<dbReference type="Proteomes" id="UP000034290">
    <property type="component" value="Unassembled WGS sequence"/>
</dbReference>
<dbReference type="Gene3D" id="3.40.50.300">
    <property type="entry name" value="P-loop containing nucleotide triphosphate hydrolases"/>
    <property type="match status" value="1"/>
</dbReference>
<dbReference type="CDD" id="cd04163">
    <property type="entry name" value="Era"/>
    <property type="match status" value="1"/>
</dbReference>
<evidence type="ECO:0000256" key="6">
    <source>
        <dbReference type="HAMAP-Rule" id="MF_00367"/>
    </source>
</evidence>
<dbReference type="PANTHER" id="PTHR42698">
    <property type="entry name" value="GTPASE ERA"/>
    <property type="match status" value="1"/>
</dbReference>
<sequence>MSDATPQQNSTEAIPTKGKSGFAVLVGRSNVGKSTLLNALVGTKVAITSPKPQTTRLPVHGILTTEQGQIVFVDTPGIFQERRGSLGGRLLSSVKHSLRDVDAIVYVVDPTRSIGDEEKTVMRLIADIEKPKILVINKMDIREKPFVDFYRDLAPKFSTMIELSALDGAHVRTLTQIIYDFLPVGDPYYPDYQYTNQPNKDWIAEIIREKLFLRLHQELPYNVHVEVDDIQERSNGMLYIAATVYTTTERAQRIVIGQGARGIKEIGQSARKELEGVMEKKIYLDLNVSVDPSWTRKIG</sequence>
<comment type="function">
    <text evidence="6">An essential GTPase that binds both GDP and GTP, with rapid nucleotide exchange. Plays a role in 16S rRNA processing and 30S ribosomal subunit biogenesis and possibly also in cell cycle regulation and energy metabolism.</text>
</comment>
<dbReference type="InterPro" id="IPR005225">
    <property type="entry name" value="Small_GTP-bd"/>
</dbReference>
<dbReference type="GO" id="GO:0043024">
    <property type="term" value="F:ribosomal small subunit binding"/>
    <property type="evidence" value="ECO:0007669"/>
    <property type="project" value="TreeGrafter"/>
</dbReference>
<dbReference type="EMBL" id="LCRM01000017">
    <property type="protein sequence ID" value="KKW36698.1"/>
    <property type="molecule type" value="Genomic_DNA"/>
</dbReference>
<evidence type="ECO:0000313" key="11">
    <source>
        <dbReference type="EMBL" id="KKW36698.1"/>
    </source>
</evidence>
<dbReference type="NCBIfam" id="TIGR00436">
    <property type="entry name" value="era"/>
    <property type="match status" value="1"/>
</dbReference>
<comment type="subunit">
    <text evidence="6">Monomer.</text>
</comment>
<comment type="similarity">
    <text evidence="1 6 7 8">Belongs to the TRAFAC class TrmE-Era-EngA-EngB-Septin-like GTPase superfamily. Era GTPase family.</text>
</comment>
<dbReference type="GO" id="GO:0005886">
    <property type="term" value="C:plasma membrane"/>
    <property type="evidence" value="ECO:0007669"/>
    <property type="project" value="UniProtKB-SubCell"/>
</dbReference>
<dbReference type="SUPFAM" id="SSF54814">
    <property type="entry name" value="Prokaryotic type KH domain (KH-domain type II)"/>
    <property type="match status" value="1"/>
</dbReference>
<dbReference type="GO" id="GO:0070181">
    <property type="term" value="F:small ribosomal subunit rRNA binding"/>
    <property type="evidence" value="ECO:0007669"/>
    <property type="project" value="UniProtKB-UniRule"/>
</dbReference>
<name>A0A0G1XZU9_9BACT</name>
<evidence type="ECO:0000256" key="2">
    <source>
        <dbReference type="ARBA" id="ARBA00020484"/>
    </source>
</evidence>
<dbReference type="CDD" id="cd22534">
    <property type="entry name" value="KH-II_Era"/>
    <property type="match status" value="1"/>
</dbReference>
<protein>
    <recommendedName>
        <fullName evidence="2 6">GTPase Era</fullName>
    </recommendedName>
</protein>
<dbReference type="InterPro" id="IPR006073">
    <property type="entry name" value="GTP-bd"/>
</dbReference>
<dbReference type="GO" id="GO:0005525">
    <property type="term" value="F:GTP binding"/>
    <property type="evidence" value="ECO:0007669"/>
    <property type="project" value="UniProtKB-UniRule"/>
</dbReference>
<dbReference type="InterPro" id="IPR005662">
    <property type="entry name" value="GTPase_Era-like"/>
</dbReference>
<feature type="binding site" evidence="6">
    <location>
        <begin position="74"/>
        <end position="78"/>
    </location>
    <ligand>
        <name>GTP</name>
        <dbReference type="ChEBI" id="CHEBI:37565"/>
    </ligand>
</feature>
<feature type="region of interest" description="G5" evidence="7">
    <location>
        <begin position="163"/>
        <end position="165"/>
    </location>
</feature>
<dbReference type="PROSITE" id="PS51713">
    <property type="entry name" value="G_ERA"/>
    <property type="match status" value="1"/>
</dbReference>
<keyword evidence="6" id="KW-0963">Cytoplasm</keyword>
<keyword evidence="6" id="KW-0690">Ribosome biogenesis</keyword>
<dbReference type="GO" id="GO:0003924">
    <property type="term" value="F:GTPase activity"/>
    <property type="evidence" value="ECO:0007669"/>
    <property type="project" value="UniProtKB-UniRule"/>
</dbReference>
<feature type="region of interest" description="G2" evidence="7">
    <location>
        <begin position="53"/>
        <end position="57"/>
    </location>
</feature>
<dbReference type="Pfam" id="PF07650">
    <property type="entry name" value="KH_2"/>
    <property type="match status" value="1"/>
</dbReference>